<dbReference type="InterPro" id="IPR025352">
    <property type="entry name" value="DUF4256"/>
</dbReference>
<dbReference type="EMBL" id="QDKG01000001">
    <property type="protein sequence ID" value="PVH27135.1"/>
    <property type="molecule type" value="Genomic_DNA"/>
</dbReference>
<name>A0A2T8HNZ1_9SPHI</name>
<dbReference type="Proteomes" id="UP000245627">
    <property type="component" value="Unassembled WGS sequence"/>
</dbReference>
<dbReference type="Pfam" id="PF14066">
    <property type="entry name" value="DUF4256"/>
    <property type="match status" value="1"/>
</dbReference>
<comment type="caution">
    <text evidence="1">The sequence shown here is derived from an EMBL/GenBank/DDBJ whole genome shotgun (WGS) entry which is preliminary data.</text>
</comment>
<dbReference type="AlphaFoldDB" id="A0A2T8HNZ1"/>
<proteinExistence type="predicted"/>
<evidence type="ECO:0000313" key="1">
    <source>
        <dbReference type="EMBL" id="PVH27135.1"/>
    </source>
</evidence>
<reference evidence="1 2" key="1">
    <citation type="submission" date="2018-04" db="EMBL/GenBank/DDBJ databases">
        <title>Sphingobacterium cortibacter sp. nov.</title>
        <authorList>
            <person name="Li Y."/>
        </authorList>
    </citation>
    <scope>NUCLEOTIDE SEQUENCE [LARGE SCALE GENOMIC DNA]</scope>
    <source>
        <strain evidence="1 2">2c-3</strain>
    </source>
</reference>
<accession>A0A2T8HNZ1</accession>
<evidence type="ECO:0000313" key="2">
    <source>
        <dbReference type="Proteomes" id="UP000245627"/>
    </source>
</evidence>
<gene>
    <name evidence="1" type="ORF">DC487_00955</name>
</gene>
<keyword evidence="2" id="KW-1185">Reference proteome</keyword>
<protein>
    <submittedName>
        <fullName evidence="1">DUF4256 domain-containing protein</fullName>
    </submittedName>
</protein>
<dbReference type="OrthoDB" id="8442276at2"/>
<sequence>MTKDQKEELVEKLEKRFSENAGRHPNLTWHDVFATLERADDAALNALHAMEDSQGEPDVIGTDADTGKLIFCDCAPESPTGRRSLCYDQEALDSRKQNKPVDSAVEVARSMGIELLDEEAYKRLQEVGKFDTKTSSWLRTPEEFRKLGGALFGDYRFGRVFIYHNGAESYYAARGFRGMLHI</sequence>
<organism evidence="1 2">
    <name type="scientific">Sphingobacterium corticibacter</name>
    <dbReference type="NCBI Taxonomy" id="2171749"/>
    <lineage>
        <taxon>Bacteria</taxon>
        <taxon>Pseudomonadati</taxon>
        <taxon>Bacteroidota</taxon>
        <taxon>Sphingobacteriia</taxon>
        <taxon>Sphingobacteriales</taxon>
        <taxon>Sphingobacteriaceae</taxon>
        <taxon>Sphingobacterium</taxon>
    </lineage>
</organism>